<name>A0ACD5UTE3_AVESA</name>
<evidence type="ECO:0000313" key="2">
    <source>
        <dbReference type="Proteomes" id="UP001732700"/>
    </source>
</evidence>
<proteinExistence type="predicted"/>
<reference evidence="1" key="1">
    <citation type="submission" date="2021-05" db="EMBL/GenBank/DDBJ databases">
        <authorList>
            <person name="Scholz U."/>
            <person name="Mascher M."/>
            <person name="Fiebig A."/>
        </authorList>
    </citation>
    <scope>NUCLEOTIDE SEQUENCE [LARGE SCALE GENOMIC DNA]</scope>
</reference>
<dbReference type="EnsemblPlants" id="AVESA.00010b.r2.2CG0313420.1">
    <property type="protein sequence ID" value="AVESA.00010b.r2.2CG0313420.1.CDS"/>
    <property type="gene ID" value="AVESA.00010b.r2.2CG0313420"/>
</dbReference>
<reference evidence="1" key="2">
    <citation type="submission" date="2025-09" db="UniProtKB">
        <authorList>
            <consortium name="EnsemblPlants"/>
        </authorList>
    </citation>
    <scope>IDENTIFICATION</scope>
</reference>
<organism evidence="1 2">
    <name type="scientific">Avena sativa</name>
    <name type="common">Oat</name>
    <dbReference type="NCBI Taxonomy" id="4498"/>
    <lineage>
        <taxon>Eukaryota</taxon>
        <taxon>Viridiplantae</taxon>
        <taxon>Streptophyta</taxon>
        <taxon>Embryophyta</taxon>
        <taxon>Tracheophyta</taxon>
        <taxon>Spermatophyta</taxon>
        <taxon>Magnoliopsida</taxon>
        <taxon>Liliopsida</taxon>
        <taxon>Poales</taxon>
        <taxon>Poaceae</taxon>
        <taxon>BOP clade</taxon>
        <taxon>Pooideae</taxon>
        <taxon>Poodae</taxon>
        <taxon>Poeae</taxon>
        <taxon>Poeae Chloroplast Group 1 (Aveneae type)</taxon>
        <taxon>Aveninae</taxon>
        <taxon>Avena</taxon>
    </lineage>
</organism>
<evidence type="ECO:0000313" key="1">
    <source>
        <dbReference type="EnsemblPlants" id="AVESA.00010b.r2.2CG0313420.1.CDS"/>
    </source>
</evidence>
<dbReference type="Proteomes" id="UP001732700">
    <property type="component" value="Chromosome 2C"/>
</dbReference>
<sequence length="429" mass="48130">MGGTPTPGVDSTPGDELSGAAMAPSGWSDLPMDLLLSILQRLELPQALAFAAVCTSWCSAATAAGIPRSHKPWLVSWTNFLEQREFQVKSDMNWVPGEATCKFRHLLEIDKVYNVNIPKGCFVACCGASHGWLLLVNDLSNLVLFNPFNSYMIPLPPITDFECVRAVYDGKGNLEHYLFARNIVYPTNYLGTWFYQKAVLSSRPSNGGDYTVMIIHGDGNWLSFVRAGESKWQTASKLDRSKSDRYIDCACHNGRFYSVTLHGTVYKWDLNAPDGPTKEVIVEYYSHSTPVLTRHLVSTPWGDLWQVRVIFTSAKSRYPDNVKFKIRKVDLEGCRNVSMKDLGDHAIFIGLNHSACLPTENLPGVEPQFIYFSAPWMSHTIHLFGGIRDWGGVRAYDPKTRTFKHVFPCRAASSLTILYPSEVWITPNM</sequence>
<accession>A0ACD5UTE3</accession>
<keyword evidence="2" id="KW-1185">Reference proteome</keyword>
<protein>
    <submittedName>
        <fullName evidence="1">Uncharacterized protein</fullName>
    </submittedName>
</protein>